<dbReference type="PROSITE" id="PS51257">
    <property type="entry name" value="PROKAR_LIPOPROTEIN"/>
    <property type="match status" value="1"/>
</dbReference>
<comment type="caution">
    <text evidence="1">The sequence shown here is derived from an EMBL/GenBank/DDBJ whole genome shotgun (WGS) entry which is preliminary data.</text>
</comment>
<accession>A0AA42K134</accession>
<dbReference type="AlphaFoldDB" id="A0AA42K134"/>
<dbReference type="Proteomes" id="UP001176478">
    <property type="component" value="Unassembled WGS sequence"/>
</dbReference>
<reference evidence="2" key="3">
    <citation type="journal article" date="2024" name="Int. J. Antimicrob. Agents">
        <title>Identification of a novel Providencia species showing multi-drug-resistant in three patients with hospital-acquired infection.</title>
        <authorList>
            <person name="Yang W."/>
            <person name="Chen J."/>
            <person name="Yang F."/>
            <person name="Ji P."/>
            <person name="Shen S."/>
            <person name="Yin D."/>
            <person name="Hu F."/>
        </authorList>
    </citation>
    <scope>NUCLEOTIDE SEQUENCE</scope>
    <source>
        <strain evidence="2">CRE-138-0111</strain>
    </source>
</reference>
<proteinExistence type="predicted"/>
<evidence type="ECO:0000313" key="2">
    <source>
        <dbReference type="EMBL" id="MDO7857144.1"/>
    </source>
</evidence>
<reference evidence="2" key="2">
    <citation type="submission" date="2023-07" db="EMBL/GenBank/DDBJ databases">
        <authorList>
            <person name="Yang W."/>
            <person name="Chen J."/>
            <person name="Ji P."/>
            <person name="Hu F."/>
        </authorList>
    </citation>
    <scope>NUCLEOTIDE SEQUENCE</scope>
    <source>
        <strain evidence="2">CRE-138-0111</strain>
    </source>
</reference>
<dbReference type="InterPro" id="IPR053196">
    <property type="entry name" value="Lipoprotein_YbaY-like"/>
</dbReference>
<keyword evidence="4" id="KW-1185">Reference proteome</keyword>
<dbReference type="PANTHER" id="PTHR38013">
    <property type="entry name" value="GLYCOPROTEIN/POLYSACCHARIDE METABOLISM"/>
    <property type="match status" value="1"/>
</dbReference>
<organism evidence="1 3">
    <name type="scientific">Providencia huashanensis</name>
    <dbReference type="NCBI Taxonomy" id="3037798"/>
    <lineage>
        <taxon>Bacteria</taxon>
        <taxon>Pseudomonadati</taxon>
        <taxon>Pseudomonadota</taxon>
        <taxon>Gammaproteobacteria</taxon>
        <taxon>Enterobacterales</taxon>
        <taxon>Morganellaceae</taxon>
        <taxon>Providencia</taxon>
    </lineage>
</organism>
<evidence type="ECO:0000313" key="3">
    <source>
        <dbReference type="Proteomes" id="UP001156701"/>
    </source>
</evidence>
<dbReference type="Proteomes" id="UP001156701">
    <property type="component" value="Unassembled WGS sequence"/>
</dbReference>
<protein>
    <submittedName>
        <fullName evidence="1">YbaY family lipoprotein</fullName>
    </submittedName>
</protein>
<evidence type="ECO:0000313" key="1">
    <source>
        <dbReference type="EMBL" id="MDG4698329.1"/>
    </source>
</evidence>
<dbReference type="EMBL" id="JAUQTG010000006">
    <property type="protein sequence ID" value="MDO7857144.1"/>
    <property type="molecule type" value="Genomic_DNA"/>
</dbReference>
<name>A0AA42K134_9GAMM</name>
<gene>
    <name evidence="1" type="ORF">P7V44_19060</name>
    <name evidence="2" type="ORF">Q5E86_12490</name>
</gene>
<dbReference type="Pfam" id="PF09619">
    <property type="entry name" value="YscW"/>
    <property type="match status" value="1"/>
</dbReference>
<reference evidence="1" key="1">
    <citation type="submission" date="2023-03" db="EMBL/GenBank/DDBJ databases">
        <title>a new species belonging to Providencia genus.</title>
        <authorList>
            <person name="Yang W."/>
            <person name="Hu F."/>
            <person name="Shen S."/>
            <person name="Ding L."/>
            <person name="Yin D."/>
        </authorList>
    </citation>
    <scope>NUCLEOTIDE SEQUENCE</scope>
    <source>
        <strain evidence="1">CRE-3FA-0001</strain>
    </source>
</reference>
<evidence type="ECO:0000313" key="4">
    <source>
        <dbReference type="Proteomes" id="UP001176478"/>
    </source>
</evidence>
<dbReference type="InterPro" id="IPR039366">
    <property type="entry name" value="Pilotin"/>
</dbReference>
<keyword evidence="1" id="KW-0449">Lipoprotein</keyword>
<sequence length="152" mass="16486">MSFFRHIVSLLVVLTLIGCEGNSTKPSAKTLNAKSSHNNQTVDSGKIEGRVVILQDSVLPESAIVTVTLADTSVVDLPALILSQKYYNSLNNRPTIPFELTYLKNEVRQEGTLTVNATIKADGKLLYIADSDAEVINNGITKDVELLMVPAN</sequence>
<dbReference type="RefSeq" id="WP_042846892.1">
    <property type="nucleotide sequence ID" value="NZ_JARRYG010000025.1"/>
</dbReference>
<dbReference type="EMBL" id="JARRYG010000025">
    <property type="protein sequence ID" value="MDG4698329.1"/>
    <property type="molecule type" value="Genomic_DNA"/>
</dbReference>
<dbReference type="PANTHER" id="PTHR38013:SF1">
    <property type="entry name" value="GLYCOPROTEIN_POLYSACCHARIDE METABOLISM"/>
    <property type="match status" value="1"/>
</dbReference>